<evidence type="ECO:0000259" key="8">
    <source>
        <dbReference type="Pfam" id="PF00999"/>
    </source>
</evidence>
<dbReference type="Proteomes" id="UP000006069">
    <property type="component" value="Unassembled WGS sequence"/>
</dbReference>
<evidence type="ECO:0000313" key="9">
    <source>
        <dbReference type="EMBL" id="EJZ84337.1"/>
    </source>
</evidence>
<comment type="subcellular location">
    <subcellularLocation>
        <location evidence="1">Membrane</location>
        <topology evidence="1">Multi-pass membrane protein</topology>
    </subcellularLocation>
</comment>
<dbReference type="Pfam" id="PF00999">
    <property type="entry name" value="Na_H_Exchanger"/>
    <property type="match status" value="1"/>
</dbReference>
<feature type="domain" description="Cation/H+ exchanger transmembrane" evidence="8">
    <location>
        <begin position="2"/>
        <end position="179"/>
    </location>
</feature>
<dbReference type="eggNOG" id="COG0475">
    <property type="taxonomic scope" value="Bacteria"/>
</dbReference>
<organism evidence="9 10">
    <name type="scientific">Slackia piriformis YIT 12062</name>
    <dbReference type="NCBI Taxonomy" id="742818"/>
    <lineage>
        <taxon>Bacteria</taxon>
        <taxon>Bacillati</taxon>
        <taxon>Actinomycetota</taxon>
        <taxon>Coriobacteriia</taxon>
        <taxon>Eggerthellales</taxon>
        <taxon>Eggerthellaceae</taxon>
        <taxon>Slackia</taxon>
    </lineage>
</organism>
<evidence type="ECO:0000256" key="4">
    <source>
        <dbReference type="ARBA" id="ARBA00022692"/>
    </source>
</evidence>
<comment type="caution">
    <text evidence="9">The sequence shown here is derived from an EMBL/GenBank/DDBJ whole genome shotgun (WGS) entry which is preliminary data.</text>
</comment>
<protein>
    <recommendedName>
        <fullName evidence="8">Cation/H+ exchanger transmembrane domain-containing protein</fullName>
    </recommendedName>
</protein>
<reference evidence="9 10" key="1">
    <citation type="submission" date="2012-08" db="EMBL/GenBank/DDBJ databases">
        <title>The Genome Sequence of Slackia piriformis YIT 12062.</title>
        <authorList>
            <consortium name="The Broad Institute Genome Sequencing Platform"/>
            <person name="Earl A."/>
            <person name="Ward D."/>
            <person name="Feldgarden M."/>
            <person name="Gevers D."/>
            <person name="Morotomi M."/>
            <person name="Walker B."/>
            <person name="Young S.K."/>
            <person name="Zeng Q."/>
            <person name="Gargeya S."/>
            <person name="Fitzgerald M."/>
            <person name="Haas B."/>
            <person name="Abouelleil A."/>
            <person name="Alvarado L."/>
            <person name="Arachchi H.M."/>
            <person name="Berlin A.M."/>
            <person name="Chapman S.B."/>
            <person name="Goldberg J."/>
            <person name="Griggs A."/>
            <person name="Gujja S."/>
            <person name="Hansen M."/>
            <person name="Howarth C."/>
            <person name="Imamovic A."/>
            <person name="Larimer J."/>
            <person name="McCowen C."/>
            <person name="Montmayeur A."/>
            <person name="Murphy C."/>
            <person name="Neiman D."/>
            <person name="Pearson M."/>
            <person name="Priest M."/>
            <person name="Roberts A."/>
            <person name="Saif S."/>
            <person name="Shea T."/>
            <person name="Sisk P."/>
            <person name="Sykes S."/>
            <person name="Wortman J."/>
            <person name="Nusbaum C."/>
            <person name="Birren B."/>
        </authorList>
    </citation>
    <scope>NUCLEOTIDE SEQUENCE [LARGE SCALE GENOMIC DNA]</scope>
    <source>
        <strain evidence="9 10">YIT 12062</strain>
    </source>
</reference>
<dbReference type="HOGENOM" id="CLU_1481073_0_0_11"/>
<sequence length="182" mass="19013">MMVAGFTCCTLLGWPLLTSLFLGGMIAISSTTIIAKTFDELHLKDKGFAGLVFGVLVIQDIAAVFLMVVLSTLAVGTNIDGAAVSVKLGRMALYLIVWFVLTVIFVPVALQRIASFLTDEILLIASLALCLCMVALASAIGFSAALGAFLAGSILAGTVQAERIAKLVKPIKDLFGAVFSSP</sequence>
<dbReference type="PATRIC" id="fig|742818.3.peg.701"/>
<keyword evidence="4 7" id="KW-0812">Transmembrane</keyword>
<evidence type="ECO:0000256" key="3">
    <source>
        <dbReference type="ARBA" id="ARBA00022448"/>
    </source>
</evidence>
<dbReference type="InterPro" id="IPR038770">
    <property type="entry name" value="Na+/solute_symporter_sf"/>
</dbReference>
<accession>K0YL40</accession>
<feature type="transmembrane region" description="Helical" evidence="7">
    <location>
        <begin position="91"/>
        <end position="110"/>
    </location>
</feature>
<evidence type="ECO:0000256" key="5">
    <source>
        <dbReference type="ARBA" id="ARBA00022989"/>
    </source>
</evidence>
<evidence type="ECO:0000256" key="7">
    <source>
        <dbReference type="SAM" id="Phobius"/>
    </source>
</evidence>
<feature type="transmembrane region" description="Helical" evidence="7">
    <location>
        <begin position="122"/>
        <end position="155"/>
    </location>
</feature>
<name>K0YL40_9ACTN</name>
<keyword evidence="6 7" id="KW-0472">Membrane</keyword>
<comment type="similarity">
    <text evidence="2">Belongs to the monovalent cation:proton antiporter 2 (CPA2) transporter (TC 2.A.37) family.</text>
</comment>
<keyword evidence="10" id="KW-1185">Reference proteome</keyword>
<dbReference type="InParanoid" id="K0YL40"/>
<dbReference type="Gene3D" id="1.20.1530.20">
    <property type="match status" value="1"/>
</dbReference>
<dbReference type="GO" id="GO:1902600">
    <property type="term" value="P:proton transmembrane transport"/>
    <property type="evidence" value="ECO:0007669"/>
    <property type="project" value="InterPro"/>
</dbReference>
<dbReference type="InterPro" id="IPR006153">
    <property type="entry name" value="Cation/H_exchanger_TM"/>
</dbReference>
<dbReference type="GO" id="GO:0015297">
    <property type="term" value="F:antiporter activity"/>
    <property type="evidence" value="ECO:0007669"/>
    <property type="project" value="InterPro"/>
</dbReference>
<evidence type="ECO:0000256" key="1">
    <source>
        <dbReference type="ARBA" id="ARBA00004141"/>
    </source>
</evidence>
<keyword evidence="3" id="KW-0813">Transport</keyword>
<dbReference type="PANTHER" id="PTHR42751">
    <property type="entry name" value="SODIUM/HYDROGEN EXCHANGER FAMILY/TRKA DOMAIN PROTEIN"/>
    <property type="match status" value="1"/>
</dbReference>
<proteinExistence type="inferred from homology"/>
<evidence type="ECO:0000313" key="10">
    <source>
        <dbReference type="Proteomes" id="UP000006069"/>
    </source>
</evidence>
<evidence type="ECO:0000256" key="6">
    <source>
        <dbReference type="ARBA" id="ARBA00023136"/>
    </source>
</evidence>
<dbReference type="GO" id="GO:0016020">
    <property type="term" value="C:membrane"/>
    <property type="evidence" value="ECO:0007669"/>
    <property type="project" value="UniProtKB-SubCell"/>
</dbReference>
<feature type="transmembrane region" description="Helical" evidence="7">
    <location>
        <begin position="51"/>
        <end position="79"/>
    </location>
</feature>
<gene>
    <name evidence="9" type="ORF">HMPREF9451_00647</name>
</gene>
<dbReference type="EMBL" id="ADMD01000002">
    <property type="protein sequence ID" value="EJZ84337.1"/>
    <property type="molecule type" value="Genomic_DNA"/>
</dbReference>
<dbReference type="PANTHER" id="PTHR42751:SF3">
    <property type="entry name" value="SODIUM_GLUTAMATE SYMPORTER"/>
    <property type="match status" value="1"/>
</dbReference>
<keyword evidence="5 7" id="KW-1133">Transmembrane helix</keyword>
<evidence type="ECO:0000256" key="2">
    <source>
        <dbReference type="ARBA" id="ARBA00005551"/>
    </source>
</evidence>
<dbReference type="AlphaFoldDB" id="K0YL40"/>